<evidence type="ECO:0000256" key="8">
    <source>
        <dbReference type="ARBA" id="ARBA00031747"/>
    </source>
</evidence>
<evidence type="ECO:0000313" key="11">
    <source>
        <dbReference type="EMBL" id="PWN34472.1"/>
    </source>
</evidence>
<proteinExistence type="inferred from homology"/>
<dbReference type="PANTHER" id="PTHR15138:SF14">
    <property type="entry name" value="TRANSCRIPTION INITIATION FACTOR TFIID SUBUNIT 4"/>
    <property type="match status" value="1"/>
</dbReference>
<feature type="region of interest" description="Disordered" evidence="9">
    <location>
        <begin position="164"/>
        <end position="223"/>
    </location>
</feature>
<dbReference type="CDD" id="cd08045">
    <property type="entry name" value="HFD_TAF4"/>
    <property type="match status" value="1"/>
</dbReference>
<evidence type="ECO:0000256" key="6">
    <source>
        <dbReference type="ARBA" id="ARBA00023242"/>
    </source>
</evidence>
<evidence type="ECO:0000256" key="7">
    <source>
        <dbReference type="ARBA" id="ARBA00025346"/>
    </source>
</evidence>
<evidence type="ECO:0000256" key="3">
    <source>
        <dbReference type="ARBA" id="ARBA00017306"/>
    </source>
</evidence>
<dbReference type="PANTHER" id="PTHR15138">
    <property type="entry name" value="TRANSCRIPTION INITIATION FACTOR TFIID SUBUNIT 4"/>
    <property type="match status" value="1"/>
</dbReference>
<dbReference type="RefSeq" id="XP_025354774.1">
    <property type="nucleotide sequence ID" value="XM_025497385.1"/>
</dbReference>
<evidence type="ECO:0000313" key="12">
    <source>
        <dbReference type="Proteomes" id="UP000245771"/>
    </source>
</evidence>
<protein>
    <recommendedName>
        <fullName evidence="3">Transcription initiation factor TFIID subunit 4</fullName>
    </recommendedName>
    <alternativeName>
        <fullName evidence="8">TBP-associated factor 4</fullName>
    </alternativeName>
</protein>
<dbReference type="OrthoDB" id="21060at2759"/>
<keyword evidence="4" id="KW-0805">Transcription regulation</keyword>
<dbReference type="GO" id="GO:0006367">
    <property type="term" value="P:transcription initiation at RNA polymerase II promoter"/>
    <property type="evidence" value="ECO:0007669"/>
    <property type="project" value="TreeGrafter"/>
</dbReference>
<organism evidence="11 12">
    <name type="scientific">Meira miltonrushii</name>
    <dbReference type="NCBI Taxonomy" id="1280837"/>
    <lineage>
        <taxon>Eukaryota</taxon>
        <taxon>Fungi</taxon>
        <taxon>Dikarya</taxon>
        <taxon>Basidiomycota</taxon>
        <taxon>Ustilaginomycotina</taxon>
        <taxon>Exobasidiomycetes</taxon>
        <taxon>Exobasidiales</taxon>
        <taxon>Brachybasidiaceae</taxon>
        <taxon>Meira</taxon>
    </lineage>
</organism>
<comment type="subcellular location">
    <subcellularLocation>
        <location evidence="1">Nucleus</location>
    </subcellularLocation>
</comment>
<dbReference type="Pfam" id="PF05236">
    <property type="entry name" value="TAF4"/>
    <property type="match status" value="1"/>
</dbReference>
<accession>A0A316VAG5</accession>
<dbReference type="GO" id="GO:0005669">
    <property type="term" value="C:transcription factor TFIID complex"/>
    <property type="evidence" value="ECO:0007669"/>
    <property type="project" value="InterPro"/>
</dbReference>
<feature type="domain" description="Transcription initiation factor TFIID component TAF4 C-terminal" evidence="10">
    <location>
        <begin position="23"/>
        <end position="347"/>
    </location>
</feature>
<keyword evidence="6" id="KW-0539">Nucleus</keyword>
<sequence length="377" mass="40674">MSGGGEAGAGGGAGWGQNDVDQLQDVLGSSGVDLRAEESAMYRRNLANVPNSMEQARNAEEERASAFYLELMPLSYRVHKIAQMNGLHVDAEVLQHISLASRIRFRNLIESMVNASRHRQWSSHLRPPPMHAKGKSAMYHEEIEEDPSKLLSVLARVEKAQEQAARQRRLQREEQEANLANSTGPNATQSTTDGVGGNSQEDAKRKMKKPGISTAARNMTEDKRLRLANNTAAQAMGLSAGSKSWMFGGAGLPKDVNKAKGGKSGSSLPAPRFGAKAQDSKDTLDENTSAAQSGTNGSNSFASSSINPGGWGDLAARQRHREEEERRQMRIVNLDDALHALEMERKGGAGRGSGERVLYATRALGRPTIPAASHGQL</sequence>
<dbReference type="GeneID" id="37019166"/>
<dbReference type="Proteomes" id="UP000245771">
    <property type="component" value="Unassembled WGS sequence"/>
</dbReference>
<dbReference type="InParanoid" id="A0A316VAG5"/>
<evidence type="ECO:0000256" key="9">
    <source>
        <dbReference type="SAM" id="MobiDB-lite"/>
    </source>
</evidence>
<evidence type="ECO:0000256" key="2">
    <source>
        <dbReference type="ARBA" id="ARBA00006178"/>
    </source>
</evidence>
<keyword evidence="5" id="KW-0804">Transcription</keyword>
<dbReference type="InterPro" id="IPR007900">
    <property type="entry name" value="TAF4_C"/>
</dbReference>
<feature type="compositionally biased region" description="Polar residues" evidence="9">
    <location>
        <begin position="178"/>
        <end position="193"/>
    </location>
</feature>
<evidence type="ECO:0000256" key="1">
    <source>
        <dbReference type="ARBA" id="ARBA00004123"/>
    </source>
</evidence>
<evidence type="ECO:0000259" key="10">
    <source>
        <dbReference type="Pfam" id="PF05236"/>
    </source>
</evidence>
<name>A0A316VAG5_9BASI</name>
<dbReference type="EMBL" id="KZ819604">
    <property type="protein sequence ID" value="PWN34472.1"/>
    <property type="molecule type" value="Genomic_DNA"/>
</dbReference>
<keyword evidence="12" id="KW-1185">Reference proteome</keyword>
<comment type="similarity">
    <text evidence="2">Belongs to the TAF4 family.</text>
</comment>
<dbReference type="FunCoup" id="A0A316VAG5">
    <property type="interactions" value="18"/>
</dbReference>
<feature type="compositionally biased region" description="Polar residues" evidence="9">
    <location>
        <begin position="286"/>
        <end position="307"/>
    </location>
</feature>
<dbReference type="GO" id="GO:0016251">
    <property type="term" value="F:RNA polymerase II general transcription initiation factor activity"/>
    <property type="evidence" value="ECO:0007669"/>
    <property type="project" value="TreeGrafter"/>
</dbReference>
<reference evidence="11 12" key="1">
    <citation type="journal article" date="2018" name="Mol. Biol. Evol.">
        <title>Broad Genomic Sampling Reveals a Smut Pathogenic Ancestry of the Fungal Clade Ustilaginomycotina.</title>
        <authorList>
            <person name="Kijpornyongpan T."/>
            <person name="Mondo S.J."/>
            <person name="Barry K."/>
            <person name="Sandor L."/>
            <person name="Lee J."/>
            <person name="Lipzen A."/>
            <person name="Pangilinan J."/>
            <person name="LaButti K."/>
            <person name="Hainaut M."/>
            <person name="Henrissat B."/>
            <person name="Grigoriev I.V."/>
            <person name="Spatafora J.W."/>
            <person name="Aime M.C."/>
        </authorList>
    </citation>
    <scope>NUCLEOTIDE SEQUENCE [LARGE SCALE GENOMIC DNA]</scope>
    <source>
        <strain evidence="11 12">MCA 3882</strain>
    </source>
</reference>
<comment type="function">
    <text evidence="7">Functions as a component of the DNA-binding general transcription factor complex TFIID. Binding of TFIID to a promoter (with or without TATA element) is the initial step in pre-initiation complex (PIC) formation. TFIID plays a key role in the regulation of gene expression by RNA polymerase II through different activities such as transcription activator interaction, core promoter recognition and selectivity, TFIIA and TFIIB interaction, chromatin modification (histone acetylation by TAF1), facilitation of DNA opening and initiation of transcription.</text>
</comment>
<feature type="region of interest" description="Disordered" evidence="9">
    <location>
        <begin position="257"/>
        <end position="328"/>
    </location>
</feature>
<dbReference type="InterPro" id="IPR045144">
    <property type="entry name" value="TAF4"/>
</dbReference>
<evidence type="ECO:0000256" key="5">
    <source>
        <dbReference type="ARBA" id="ARBA00023163"/>
    </source>
</evidence>
<dbReference type="GO" id="GO:0003677">
    <property type="term" value="F:DNA binding"/>
    <property type="evidence" value="ECO:0007669"/>
    <property type="project" value="TreeGrafter"/>
</dbReference>
<dbReference type="AlphaFoldDB" id="A0A316VAG5"/>
<gene>
    <name evidence="11" type="ORF">FA14DRAFT_148896</name>
</gene>
<dbReference type="STRING" id="1280837.A0A316VAG5"/>
<evidence type="ECO:0000256" key="4">
    <source>
        <dbReference type="ARBA" id="ARBA00023015"/>
    </source>
</evidence>